<evidence type="ECO:0000313" key="2">
    <source>
        <dbReference type="Proteomes" id="UP000676967"/>
    </source>
</evidence>
<protein>
    <submittedName>
        <fullName evidence="1">Uncharacterized protein</fullName>
    </submittedName>
</protein>
<reference evidence="1 2" key="1">
    <citation type="submission" date="2020-08" db="EMBL/GenBank/DDBJ databases">
        <title>Whole genome shotgun sequence of Actinoplanes ianthinogenes NBRC 13996.</title>
        <authorList>
            <person name="Komaki H."/>
            <person name="Tamura T."/>
        </authorList>
    </citation>
    <scope>NUCLEOTIDE SEQUENCE [LARGE SCALE GENOMIC DNA]</scope>
    <source>
        <strain evidence="1 2">NBRC 13996</strain>
    </source>
</reference>
<dbReference type="Proteomes" id="UP000676967">
    <property type="component" value="Chromosome"/>
</dbReference>
<keyword evidence="2" id="KW-1185">Reference proteome</keyword>
<sequence length="99" mass="11604">MPALSEHLNVFTTAIAVLENKGFSVWYDREKDTFCAERDGWDFWAYSPISLLGLVAIFEFKDPSEFAVRWWETEGSIRYPDVPETAPEYTPIYHRPRPE</sequence>
<evidence type="ECO:0000313" key="1">
    <source>
        <dbReference type="EMBL" id="BCJ47460.1"/>
    </source>
</evidence>
<proteinExistence type="predicted"/>
<accession>A0ABM7M788</accession>
<dbReference type="RefSeq" id="WP_189329872.1">
    <property type="nucleotide sequence ID" value="NZ_AP023356.1"/>
</dbReference>
<organism evidence="1 2">
    <name type="scientific">Actinoplanes ianthinogenes</name>
    <dbReference type="NCBI Taxonomy" id="122358"/>
    <lineage>
        <taxon>Bacteria</taxon>
        <taxon>Bacillati</taxon>
        <taxon>Actinomycetota</taxon>
        <taxon>Actinomycetes</taxon>
        <taxon>Micromonosporales</taxon>
        <taxon>Micromonosporaceae</taxon>
        <taxon>Actinoplanes</taxon>
    </lineage>
</organism>
<name>A0ABM7M788_9ACTN</name>
<gene>
    <name evidence="1" type="ORF">Aiant_81170</name>
</gene>
<dbReference type="EMBL" id="AP023356">
    <property type="protein sequence ID" value="BCJ47460.1"/>
    <property type="molecule type" value="Genomic_DNA"/>
</dbReference>